<dbReference type="PANTHER" id="PTHR43776">
    <property type="entry name" value="TRANSPORT ATP-BINDING PROTEIN"/>
    <property type="match status" value="1"/>
</dbReference>
<dbReference type="EC" id="3.6.3.24" evidence="7"/>
<evidence type="ECO:0000259" key="6">
    <source>
        <dbReference type="PROSITE" id="PS50893"/>
    </source>
</evidence>
<dbReference type="InterPro" id="IPR003439">
    <property type="entry name" value="ABC_transporter-like_ATP-bd"/>
</dbReference>
<dbReference type="GO" id="GO:0015833">
    <property type="term" value="P:peptide transport"/>
    <property type="evidence" value="ECO:0007669"/>
    <property type="project" value="InterPro"/>
</dbReference>
<dbReference type="InterPro" id="IPR003593">
    <property type="entry name" value="AAA+_ATPase"/>
</dbReference>
<feature type="domain" description="ABC transporter" evidence="6">
    <location>
        <begin position="30"/>
        <end position="280"/>
    </location>
</feature>
<feature type="region of interest" description="Disordered" evidence="5">
    <location>
        <begin position="1"/>
        <end position="25"/>
    </location>
</feature>
<dbReference type="GeneID" id="98299192"/>
<sequence length="583" mass="63279">MSERSTTGRGHTVVSGESDPQQEGDSAAVLRIRNLQVDYRTRARSVHAVRDASIDVYPSQAMAIVGESGSGKSTIVHAILGILPDSTRIDGVIEVGGRDMIRSSERERREIRRSDIGFIPQDPQSSLDPTMRIGAQLGQIIALKEGLEGRQSIHARVLELLHEAGFDDPELRSRQYPHELSGGLKQRALIAAAMAGSPKIIVADEPTSALDVTVQKVILDRIEELVRRRGIALLMVTHDLAVAADRVQRIVVMHHGQVVDQGDTAAILQHSTKAYTRELVDSAPAFEFDGADRREEERGGRVSAEEKRPPDGRPSHTADHDSNAVVWNDVTKTFGSYTASRHATGALTALRKVSIAAPAGETLAIVGESGSGKSTLLRIALGLIRPSSGTASVNGIDVVSSNRKELRLARRGFQLVQQNPYQSLDGRLTIRDVIAEPLKAFHVGNRSSRDRRVRELLDRVALPQSLLGARASELSGGQCQRVAIARALAIRPTTVFLDEPVSALDVSVQAQVIDLLIELQRDLGLSYVFVSHDLAVVALIAHNVAVLQHGEVVESGETGQVIYNPAHPYTQRLIDSIPGRRVH</sequence>
<evidence type="ECO:0000256" key="5">
    <source>
        <dbReference type="SAM" id="MobiDB-lite"/>
    </source>
</evidence>
<dbReference type="GO" id="GO:0016887">
    <property type="term" value="F:ATP hydrolysis activity"/>
    <property type="evidence" value="ECO:0007669"/>
    <property type="project" value="InterPro"/>
</dbReference>
<dbReference type="SUPFAM" id="SSF52540">
    <property type="entry name" value="P-loop containing nucleoside triphosphate hydrolases"/>
    <property type="match status" value="2"/>
</dbReference>
<gene>
    <name evidence="7" type="ORF">BPSY_2088</name>
</gene>
<dbReference type="InterPro" id="IPR017871">
    <property type="entry name" value="ABC_transporter-like_CS"/>
</dbReference>
<evidence type="ECO:0000256" key="2">
    <source>
        <dbReference type="ARBA" id="ARBA00022448"/>
    </source>
</evidence>
<feature type="region of interest" description="Disordered" evidence="5">
    <location>
        <begin position="286"/>
        <end position="324"/>
    </location>
</feature>
<reference evidence="7 8" key="1">
    <citation type="submission" date="2014-03" db="EMBL/GenBank/DDBJ databases">
        <title>Genomics of Bifidobacteria.</title>
        <authorList>
            <person name="Ventura M."/>
            <person name="Milani C."/>
            <person name="Lugli G.A."/>
        </authorList>
    </citation>
    <scope>NUCLEOTIDE SEQUENCE [LARGE SCALE GENOMIC DNA]</scope>
    <source>
        <strain evidence="7 8">LMG 21775</strain>
    </source>
</reference>
<accession>A0A087CEH6</accession>
<evidence type="ECO:0000313" key="7">
    <source>
        <dbReference type="EMBL" id="KFI81676.1"/>
    </source>
</evidence>
<dbReference type="eggNOG" id="COG4172">
    <property type="taxonomic scope" value="Bacteria"/>
</dbReference>
<dbReference type="PROSITE" id="PS00211">
    <property type="entry name" value="ABC_TRANSPORTER_1"/>
    <property type="match status" value="1"/>
</dbReference>
<proteinExistence type="inferred from homology"/>
<keyword evidence="7" id="KW-0378">Hydrolase</keyword>
<evidence type="ECO:0000256" key="1">
    <source>
        <dbReference type="ARBA" id="ARBA00005417"/>
    </source>
</evidence>
<dbReference type="EMBL" id="JGZI01000010">
    <property type="protein sequence ID" value="KFI81676.1"/>
    <property type="molecule type" value="Genomic_DNA"/>
</dbReference>
<dbReference type="PANTHER" id="PTHR43776:SF7">
    <property type="entry name" value="D,D-DIPEPTIDE TRANSPORT ATP-BINDING PROTEIN DDPF-RELATED"/>
    <property type="match status" value="1"/>
</dbReference>
<dbReference type="OrthoDB" id="5357528at2"/>
<dbReference type="GO" id="GO:0005524">
    <property type="term" value="F:ATP binding"/>
    <property type="evidence" value="ECO:0007669"/>
    <property type="project" value="UniProtKB-KW"/>
</dbReference>
<comment type="similarity">
    <text evidence="1">Belongs to the ABC transporter superfamily.</text>
</comment>
<protein>
    <submittedName>
        <fullName evidence="7">Monosaccharide-transporting ATPase</fullName>
        <ecNumber evidence="7">3.6.3.24</ecNumber>
    </submittedName>
</protein>
<dbReference type="Gene3D" id="3.40.50.300">
    <property type="entry name" value="P-loop containing nucleotide triphosphate hydrolases"/>
    <property type="match status" value="2"/>
</dbReference>
<dbReference type="AlphaFoldDB" id="A0A087CEH6"/>
<dbReference type="InterPro" id="IPR013563">
    <property type="entry name" value="Oligopep_ABC_C"/>
</dbReference>
<keyword evidence="8" id="KW-1185">Reference proteome</keyword>
<evidence type="ECO:0000313" key="8">
    <source>
        <dbReference type="Proteomes" id="UP000029050"/>
    </source>
</evidence>
<keyword evidence="2" id="KW-0813">Transport</keyword>
<dbReference type="InterPro" id="IPR050319">
    <property type="entry name" value="ABC_transp_ATP-bind"/>
</dbReference>
<dbReference type="GO" id="GO:0055085">
    <property type="term" value="P:transmembrane transport"/>
    <property type="evidence" value="ECO:0007669"/>
    <property type="project" value="UniProtKB-ARBA"/>
</dbReference>
<dbReference type="PROSITE" id="PS50893">
    <property type="entry name" value="ABC_TRANSPORTER_2"/>
    <property type="match status" value="2"/>
</dbReference>
<dbReference type="SMART" id="SM00382">
    <property type="entry name" value="AAA"/>
    <property type="match status" value="2"/>
</dbReference>
<dbReference type="Pfam" id="PF00005">
    <property type="entry name" value="ABC_tran"/>
    <property type="match status" value="2"/>
</dbReference>
<dbReference type="Proteomes" id="UP000029050">
    <property type="component" value="Unassembled WGS sequence"/>
</dbReference>
<dbReference type="InterPro" id="IPR027417">
    <property type="entry name" value="P-loop_NTPase"/>
</dbReference>
<dbReference type="CDD" id="cd03257">
    <property type="entry name" value="ABC_NikE_OppD_transporters"/>
    <property type="match status" value="2"/>
</dbReference>
<evidence type="ECO:0000256" key="3">
    <source>
        <dbReference type="ARBA" id="ARBA00022741"/>
    </source>
</evidence>
<dbReference type="STRING" id="218140.BPSY_2088"/>
<feature type="domain" description="ABC transporter" evidence="6">
    <location>
        <begin position="325"/>
        <end position="574"/>
    </location>
</feature>
<keyword evidence="3" id="KW-0547">Nucleotide-binding</keyword>
<organism evidence="7 8">
    <name type="scientific">Bifidobacterium psychraerophilum</name>
    <dbReference type="NCBI Taxonomy" id="218140"/>
    <lineage>
        <taxon>Bacteria</taxon>
        <taxon>Bacillati</taxon>
        <taxon>Actinomycetota</taxon>
        <taxon>Actinomycetes</taxon>
        <taxon>Bifidobacteriales</taxon>
        <taxon>Bifidobacteriaceae</taxon>
        <taxon>Bifidobacterium</taxon>
    </lineage>
</organism>
<name>A0A087CEH6_9BIFI</name>
<evidence type="ECO:0000256" key="4">
    <source>
        <dbReference type="ARBA" id="ARBA00022840"/>
    </source>
</evidence>
<comment type="caution">
    <text evidence="7">The sequence shown here is derived from an EMBL/GenBank/DDBJ whole genome shotgun (WGS) entry which is preliminary data.</text>
</comment>
<keyword evidence="4" id="KW-0067">ATP-binding</keyword>
<dbReference type="Pfam" id="PF08352">
    <property type="entry name" value="oligo_HPY"/>
    <property type="match status" value="1"/>
</dbReference>
<dbReference type="RefSeq" id="WP_033497108.1">
    <property type="nucleotide sequence ID" value="NZ_JGZI01000010.1"/>
</dbReference>
<feature type="compositionally biased region" description="Basic and acidic residues" evidence="5">
    <location>
        <begin position="290"/>
        <end position="322"/>
    </location>
</feature>